<comment type="caution">
    <text evidence="13">The sequence shown here is derived from an EMBL/GenBank/DDBJ whole genome shotgun (WGS) entry which is preliminary data.</text>
</comment>
<dbReference type="HAMAP" id="MF_00300">
    <property type="entry name" value="Chorismate_synth"/>
    <property type="match status" value="1"/>
</dbReference>
<dbReference type="Pfam" id="PF01264">
    <property type="entry name" value="Chorismate_synt"/>
    <property type="match status" value="1"/>
</dbReference>
<dbReference type="InterPro" id="IPR000453">
    <property type="entry name" value="Chorismate_synth"/>
</dbReference>
<comment type="subunit">
    <text evidence="11">Homotetramer.</text>
</comment>
<evidence type="ECO:0000256" key="4">
    <source>
        <dbReference type="ARBA" id="ARBA00022605"/>
    </source>
</evidence>
<dbReference type="InterPro" id="IPR035904">
    <property type="entry name" value="Chorismate_synth_AroC_sf"/>
</dbReference>
<evidence type="ECO:0000256" key="2">
    <source>
        <dbReference type="ARBA" id="ARBA00008014"/>
    </source>
</evidence>
<evidence type="ECO:0000256" key="8">
    <source>
        <dbReference type="ARBA" id="ARBA00022857"/>
    </source>
</evidence>
<name>A0ABR7VL11_VIRHA</name>
<comment type="function">
    <text evidence="11">Catalyzes the anti-1,4-elimination of the C-3 phosphate and the C-6 proR hydrogen from 5-enolpyruvylshikimate-3-phosphate (EPSP) to yield chorismate, which is the branch point compound that serves as the starting substrate for the three terminal pathways of aromatic amino acid biosynthesis. This reaction introduces a second double bond into the aromatic ring system.</text>
</comment>
<keyword evidence="4 11" id="KW-0028">Amino-acid biosynthesis</keyword>
<evidence type="ECO:0000313" key="14">
    <source>
        <dbReference type="Proteomes" id="UP000621631"/>
    </source>
</evidence>
<evidence type="ECO:0000256" key="10">
    <source>
        <dbReference type="ARBA" id="ARBA00023239"/>
    </source>
</evidence>
<dbReference type="Proteomes" id="UP000621631">
    <property type="component" value="Unassembled WGS sequence"/>
</dbReference>
<dbReference type="EC" id="4.2.3.5" evidence="3 11"/>
<accession>A0ABR7VL11</accession>
<dbReference type="NCBIfam" id="NF003793">
    <property type="entry name" value="PRK05382.1"/>
    <property type="match status" value="1"/>
</dbReference>
<comment type="pathway">
    <text evidence="1 11 12">Metabolic intermediate biosynthesis; chorismate biosynthesis; chorismate from D-erythrose 4-phosphate and phosphoenolpyruvate: step 7/7.</text>
</comment>
<keyword evidence="14" id="KW-1185">Reference proteome</keyword>
<comment type="similarity">
    <text evidence="2 11 12">Belongs to the chorismate synthase family.</text>
</comment>
<dbReference type="PIRSF" id="PIRSF001456">
    <property type="entry name" value="Chorismate_synth"/>
    <property type="match status" value="1"/>
</dbReference>
<keyword evidence="10 11" id="KW-0456">Lyase</keyword>
<evidence type="ECO:0000256" key="1">
    <source>
        <dbReference type="ARBA" id="ARBA00005044"/>
    </source>
</evidence>
<keyword evidence="6 11" id="KW-0288">FMN</keyword>
<feature type="binding site" evidence="11">
    <location>
        <position position="45"/>
    </location>
    <ligand>
        <name>NADP(+)</name>
        <dbReference type="ChEBI" id="CHEBI:58349"/>
    </ligand>
</feature>
<dbReference type="PANTHER" id="PTHR21085:SF0">
    <property type="entry name" value="CHORISMATE SYNTHASE"/>
    <property type="match status" value="1"/>
</dbReference>
<dbReference type="PROSITE" id="PS00788">
    <property type="entry name" value="CHORISMATE_SYNTHASE_2"/>
    <property type="match status" value="1"/>
</dbReference>
<feature type="binding site" evidence="11">
    <location>
        <position position="296"/>
    </location>
    <ligand>
        <name>FMN</name>
        <dbReference type="ChEBI" id="CHEBI:58210"/>
    </ligand>
</feature>
<organism evidence="13 14">
    <name type="scientific">Virgibacillus halodenitrificans</name>
    <name type="common">Bacillus halodenitrificans</name>
    <dbReference type="NCBI Taxonomy" id="1482"/>
    <lineage>
        <taxon>Bacteria</taxon>
        <taxon>Bacillati</taxon>
        <taxon>Bacillota</taxon>
        <taxon>Bacilli</taxon>
        <taxon>Bacillales</taxon>
        <taxon>Bacillaceae</taxon>
        <taxon>Virgibacillus</taxon>
    </lineage>
</organism>
<feature type="binding site" evidence="11">
    <location>
        <begin position="251"/>
        <end position="252"/>
    </location>
    <ligand>
        <name>FMN</name>
        <dbReference type="ChEBI" id="CHEBI:58210"/>
    </ligand>
</feature>
<protein>
    <recommendedName>
        <fullName evidence="3 11">Chorismate synthase</fullName>
        <shortName evidence="11">CS</shortName>
        <ecNumber evidence="3 11">4.2.3.5</ecNumber>
    </recommendedName>
    <alternativeName>
        <fullName evidence="11">5-enolpyruvylshikimate-3-phosphate phospholyase</fullName>
    </alternativeName>
</protein>
<dbReference type="NCBIfam" id="TIGR00033">
    <property type="entry name" value="aroC"/>
    <property type="match status" value="1"/>
</dbReference>
<keyword evidence="7 11" id="KW-0274">FAD</keyword>
<dbReference type="CDD" id="cd07304">
    <property type="entry name" value="Chorismate_synthase"/>
    <property type="match status" value="1"/>
</dbReference>
<evidence type="ECO:0000256" key="5">
    <source>
        <dbReference type="ARBA" id="ARBA00022630"/>
    </source>
</evidence>
<evidence type="ECO:0000256" key="6">
    <source>
        <dbReference type="ARBA" id="ARBA00022643"/>
    </source>
</evidence>
<dbReference type="Gene3D" id="3.60.150.10">
    <property type="entry name" value="Chorismate synthase AroC"/>
    <property type="match status" value="1"/>
</dbReference>
<reference evidence="13 14" key="1">
    <citation type="submission" date="2020-09" db="EMBL/GenBank/DDBJ databases">
        <title>Draft Genome Sequences of Oil-Oxidizing Bacteria Halomonas titanicae, Marinobacter lutaoensis, and Virgibacillus halodenitrificans Isolated from Highly Saline Environments.</title>
        <authorList>
            <person name="Grouzdev D.S."/>
            <person name="Sokolova D.S."/>
            <person name="Semenova E.M."/>
            <person name="Borzenkov I.A."/>
            <person name="Bidzhieva S.K."/>
            <person name="Poltaraus A.B."/>
            <person name="Nazina T.N."/>
        </authorList>
    </citation>
    <scope>NUCLEOTIDE SEQUENCE [LARGE SCALE GENOMIC DNA]</scope>
    <source>
        <strain evidence="13 14">VKM B-3472D</strain>
    </source>
</reference>
<comment type="cofactor">
    <cofactor evidence="11 12">
        <name>FMNH2</name>
        <dbReference type="ChEBI" id="CHEBI:57618"/>
    </cofactor>
    <text evidence="11 12">Reduced FMN (FMNH(2)).</text>
</comment>
<gene>
    <name evidence="11 13" type="primary">aroC</name>
    <name evidence="13" type="ORF">IC602_08315</name>
</gene>
<keyword evidence="9 11" id="KW-0057">Aromatic amino acid biosynthesis</keyword>
<evidence type="ECO:0000256" key="9">
    <source>
        <dbReference type="ARBA" id="ARBA00023141"/>
    </source>
</evidence>
<evidence type="ECO:0000256" key="7">
    <source>
        <dbReference type="ARBA" id="ARBA00022827"/>
    </source>
</evidence>
<evidence type="ECO:0000256" key="11">
    <source>
        <dbReference type="HAMAP-Rule" id="MF_00300"/>
    </source>
</evidence>
<dbReference type="PANTHER" id="PTHR21085">
    <property type="entry name" value="CHORISMATE SYNTHASE"/>
    <property type="match status" value="1"/>
</dbReference>
<feature type="binding site" evidence="11">
    <location>
        <position position="39"/>
    </location>
    <ligand>
        <name>NADP(+)</name>
        <dbReference type="ChEBI" id="CHEBI:58349"/>
    </ligand>
</feature>
<dbReference type="RefSeq" id="WP_019378376.1">
    <property type="nucleotide sequence ID" value="NZ_FUHR01000007.1"/>
</dbReference>
<sequence length="389" mass="43073">MRYLTAGESHGKKLTTIIEGVPARMPLVKENINESLLRRQKGHGRGKRMQIEKDLVEITSGIRHGYTLGSPITLVINNDDFKHWVDIMGEDPIEADAKIRRVITRPRPGHADLNGAMKYGHRDIRNVLERSSARETAARVAAGAVAKTLLKQLDIEISGYVKEIAGIEAKEVEELSIKDRQTISEDSPVRVLDKDVEQEMMDAIDQAKQEGDSIGGVVEVYVEGMPAGVGSYVHFDRKLDSRIAGSVVSINAFKGVEFGLGFEAAKRNGSKVHDEIAWDEEIGYYRKTNRLGGFEGGMTTGMPIVVKGVMKPIPTLMKRPLQSVDIETKEPFKATVERSDACAVPAAAVVMEHVVAFELAKAITEQFPSDQFPTLKKAIDDYREEIRCF</sequence>
<dbReference type="SUPFAM" id="SSF103263">
    <property type="entry name" value="Chorismate synthase, AroC"/>
    <property type="match status" value="1"/>
</dbReference>
<evidence type="ECO:0000256" key="3">
    <source>
        <dbReference type="ARBA" id="ARBA00013036"/>
    </source>
</evidence>
<evidence type="ECO:0000256" key="12">
    <source>
        <dbReference type="RuleBase" id="RU000605"/>
    </source>
</evidence>
<proteinExistence type="inferred from homology"/>
<feature type="binding site" evidence="11">
    <location>
        <begin position="130"/>
        <end position="132"/>
    </location>
    <ligand>
        <name>FMN</name>
        <dbReference type="ChEBI" id="CHEBI:58210"/>
    </ligand>
</feature>
<dbReference type="EMBL" id="JACWEZ010000004">
    <property type="protein sequence ID" value="MBD1222610.1"/>
    <property type="molecule type" value="Genomic_DNA"/>
</dbReference>
<dbReference type="PROSITE" id="PS00787">
    <property type="entry name" value="CHORISMATE_SYNTHASE_1"/>
    <property type="match status" value="1"/>
</dbReference>
<comment type="catalytic activity">
    <reaction evidence="11 12">
        <text>5-O-(1-carboxyvinyl)-3-phosphoshikimate = chorismate + phosphate</text>
        <dbReference type="Rhea" id="RHEA:21020"/>
        <dbReference type="ChEBI" id="CHEBI:29748"/>
        <dbReference type="ChEBI" id="CHEBI:43474"/>
        <dbReference type="ChEBI" id="CHEBI:57701"/>
        <dbReference type="EC" id="4.2.3.5"/>
    </reaction>
</comment>
<keyword evidence="5 11" id="KW-0285">Flavoprotein</keyword>
<keyword evidence="8 11" id="KW-0521">NADP</keyword>
<dbReference type="GO" id="GO:0004107">
    <property type="term" value="F:chorismate synthase activity"/>
    <property type="evidence" value="ECO:0007669"/>
    <property type="project" value="UniProtKB-EC"/>
</dbReference>
<feature type="binding site" evidence="11">
    <location>
        <position position="338"/>
    </location>
    <ligand>
        <name>FMN</name>
        <dbReference type="ChEBI" id="CHEBI:58210"/>
    </ligand>
</feature>
<evidence type="ECO:0000313" key="13">
    <source>
        <dbReference type="EMBL" id="MBD1222610.1"/>
    </source>
</evidence>
<feature type="binding site" evidence="11">
    <location>
        <begin position="311"/>
        <end position="315"/>
    </location>
    <ligand>
        <name>FMN</name>
        <dbReference type="ChEBI" id="CHEBI:58210"/>
    </ligand>
</feature>
<dbReference type="InterPro" id="IPR020541">
    <property type="entry name" value="Chorismate_synthase_CS"/>
</dbReference>